<dbReference type="EMBL" id="QMWP01000006">
    <property type="protein sequence ID" value="RLG71174.1"/>
    <property type="molecule type" value="Genomic_DNA"/>
</dbReference>
<evidence type="ECO:0000313" key="2">
    <source>
        <dbReference type="Proteomes" id="UP000278031"/>
    </source>
</evidence>
<comment type="caution">
    <text evidence="1">The sequence shown here is derived from an EMBL/GenBank/DDBJ whole genome shotgun (WGS) entry which is preliminary data.</text>
</comment>
<name>A0A497JJ64_9ARCH</name>
<sequence>MKLSKDEIQCLALLDKCGIPAHSCYLDKKFITFFIPNRYYRSVLRKVKSRSQTLKKKFSKTIELFPYDENLEKCLELSLKAFGVNPLAITLKGETVLIKLSVDDKGKIFKNISKFKRFKELLKNTFEIKTIKV</sequence>
<proteinExistence type="predicted"/>
<accession>A0A497JJ64</accession>
<gene>
    <name evidence="1" type="ORF">DRO04_00350</name>
</gene>
<reference evidence="1 2" key="1">
    <citation type="submission" date="2018-06" db="EMBL/GenBank/DDBJ databases">
        <title>Extensive metabolic versatility and redundancy in microbially diverse, dynamic hydrothermal sediments.</title>
        <authorList>
            <person name="Dombrowski N."/>
            <person name="Teske A."/>
            <person name="Baker B.J."/>
        </authorList>
    </citation>
    <scope>NUCLEOTIDE SEQUENCE [LARGE SCALE GENOMIC DNA]</scope>
    <source>
        <strain evidence="1">B51_G17</strain>
    </source>
</reference>
<dbReference type="AlphaFoldDB" id="A0A497JJ64"/>
<protein>
    <submittedName>
        <fullName evidence="1">Uncharacterized protein</fullName>
    </submittedName>
</protein>
<organism evidence="1 2">
    <name type="scientific">Candidatus Iainarchaeum sp</name>
    <dbReference type="NCBI Taxonomy" id="3101447"/>
    <lineage>
        <taxon>Archaea</taxon>
        <taxon>Candidatus Iainarchaeota</taxon>
        <taxon>Candidatus Iainarchaeia</taxon>
        <taxon>Candidatus Iainarchaeales</taxon>
        <taxon>Candidatus Iainarchaeaceae</taxon>
        <taxon>Candidatus Iainarchaeum</taxon>
    </lineage>
</organism>
<evidence type="ECO:0000313" key="1">
    <source>
        <dbReference type="EMBL" id="RLG71174.1"/>
    </source>
</evidence>
<dbReference type="Proteomes" id="UP000278031">
    <property type="component" value="Unassembled WGS sequence"/>
</dbReference>